<dbReference type="EMBL" id="JAAALK010000288">
    <property type="protein sequence ID" value="KAG8052297.1"/>
    <property type="molecule type" value="Genomic_DNA"/>
</dbReference>
<sequence>MTEPSMPPLPIEETDVGEKNVAIVADIVDDRCFTTGGSDLDTTREAREDRAHPRRMRLGNYYDEQSKHREF</sequence>
<keyword evidence="3" id="KW-1185">Reference proteome</keyword>
<gene>
    <name evidence="2" type="ORF">GUJ93_ZPchr0001g31329</name>
</gene>
<organism evidence="2 3">
    <name type="scientific">Zizania palustris</name>
    <name type="common">Northern wild rice</name>
    <dbReference type="NCBI Taxonomy" id="103762"/>
    <lineage>
        <taxon>Eukaryota</taxon>
        <taxon>Viridiplantae</taxon>
        <taxon>Streptophyta</taxon>
        <taxon>Embryophyta</taxon>
        <taxon>Tracheophyta</taxon>
        <taxon>Spermatophyta</taxon>
        <taxon>Magnoliopsida</taxon>
        <taxon>Liliopsida</taxon>
        <taxon>Poales</taxon>
        <taxon>Poaceae</taxon>
        <taxon>BOP clade</taxon>
        <taxon>Oryzoideae</taxon>
        <taxon>Oryzeae</taxon>
        <taxon>Zizaniinae</taxon>
        <taxon>Zizania</taxon>
    </lineage>
</organism>
<evidence type="ECO:0000313" key="2">
    <source>
        <dbReference type="EMBL" id="KAG8052297.1"/>
    </source>
</evidence>
<feature type="region of interest" description="Disordered" evidence="1">
    <location>
        <begin position="33"/>
        <end position="71"/>
    </location>
</feature>
<proteinExistence type="predicted"/>
<reference evidence="2" key="2">
    <citation type="submission" date="2021-02" db="EMBL/GenBank/DDBJ databases">
        <authorList>
            <person name="Kimball J.A."/>
            <person name="Haas M.W."/>
            <person name="Macchietto M."/>
            <person name="Kono T."/>
            <person name="Duquette J."/>
            <person name="Shao M."/>
        </authorList>
    </citation>
    <scope>NUCLEOTIDE SEQUENCE</scope>
    <source>
        <tissue evidence="2">Fresh leaf tissue</tissue>
    </source>
</reference>
<feature type="compositionally biased region" description="Basic and acidic residues" evidence="1">
    <location>
        <begin position="41"/>
        <end position="51"/>
    </location>
</feature>
<evidence type="ECO:0000313" key="3">
    <source>
        <dbReference type="Proteomes" id="UP000729402"/>
    </source>
</evidence>
<protein>
    <submittedName>
        <fullName evidence="2">Uncharacterized protein</fullName>
    </submittedName>
</protein>
<accession>A0A8J5RQQ2</accession>
<comment type="caution">
    <text evidence="2">The sequence shown here is derived from an EMBL/GenBank/DDBJ whole genome shotgun (WGS) entry which is preliminary data.</text>
</comment>
<evidence type="ECO:0000256" key="1">
    <source>
        <dbReference type="SAM" id="MobiDB-lite"/>
    </source>
</evidence>
<dbReference type="Proteomes" id="UP000729402">
    <property type="component" value="Unassembled WGS sequence"/>
</dbReference>
<reference evidence="2" key="1">
    <citation type="journal article" date="2021" name="bioRxiv">
        <title>Whole Genome Assembly and Annotation of Northern Wild Rice, Zizania palustris L., Supports a Whole Genome Duplication in the Zizania Genus.</title>
        <authorList>
            <person name="Haas M."/>
            <person name="Kono T."/>
            <person name="Macchietto M."/>
            <person name="Millas R."/>
            <person name="McGilp L."/>
            <person name="Shao M."/>
            <person name="Duquette J."/>
            <person name="Hirsch C.N."/>
            <person name="Kimball J."/>
        </authorList>
    </citation>
    <scope>NUCLEOTIDE SEQUENCE</scope>
    <source>
        <tissue evidence="2">Fresh leaf tissue</tissue>
    </source>
</reference>
<dbReference type="AlphaFoldDB" id="A0A8J5RQQ2"/>
<name>A0A8J5RQQ2_ZIZPA</name>